<dbReference type="InterPro" id="IPR002125">
    <property type="entry name" value="CMP_dCMP_dom"/>
</dbReference>
<evidence type="ECO:0000259" key="1">
    <source>
        <dbReference type="PROSITE" id="PS51747"/>
    </source>
</evidence>
<keyword evidence="2" id="KW-0378">Hydrolase</keyword>
<dbReference type="InterPro" id="IPR016193">
    <property type="entry name" value="Cytidine_deaminase-like"/>
</dbReference>
<dbReference type="Pfam" id="PF00383">
    <property type="entry name" value="dCMP_cyt_deam_1"/>
    <property type="match status" value="1"/>
</dbReference>
<dbReference type="SUPFAM" id="SSF53927">
    <property type="entry name" value="Cytidine deaminase-like"/>
    <property type="match status" value="1"/>
</dbReference>
<dbReference type="Gene3D" id="3.40.140.10">
    <property type="entry name" value="Cytidine Deaminase, domain 2"/>
    <property type="match status" value="1"/>
</dbReference>
<dbReference type="Proteomes" id="UP001160625">
    <property type="component" value="Unassembled WGS sequence"/>
</dbReference>
<keyword evidence="3" id="KW-1185">Reference proteome</keyword>
<dbReference type="PROSITE" id="PS51747">
    <property type="entry name" value="CYT_DCMP_DEAMINASES_2"/>
    <property type="match status" value="1"/>
</dbReference>
<dbReference type="CDD" id="cd01285">
    <property type="entry name" value="nucleoside_deaminase"/>
    <property type="match status" value="1"/>
</dbReference>
<reference evidence="2" key="1">
    <citation type="submission" date="2023-04" db="EMBL/GenBank/DDBJ databases">
        <title>Sphingomonas sp. MAHUQ-71 isolated from rice field.</title>
        <authorList>
            <person name="Huq M.A."/>
        </authorList>
    </citation>
    <scope>NUCLEOTIDE SEQUENCE</scope>
    <source>
        <strain evidence="2">MAHUQ-71</strain>
    </source>
</reference>
<dbReference type="EMBL" id="JARYGZ010000001">
    <property type="protein sequence ID" value="MDH7638212.1"/>
    <property type="molecule type" value="Genomic_DNA"/>
</dbReference>
<sequence length="164" mass="18073">MIGPDDERWMRVAIEVATQDGADPSQSPIGAVLVREGKVIARGRNRTDAWNDATAHAEMVAFREAAQIVDAPGLDGAVLYSTLQPCGMCTMATIWTKVGRIVFGAGREDVHRMYFEDRNLDTMDFVKDAYRDDLVIDGGCLKDECAALYFRPSDDVPESEQGNL</sequence>
<evidence type="ECO:0000313" key="3">
    <source>
        <dbReference type="Proteomes" id="UP001160625"/>
    </source>
</evidence>
<accession>A0ABT6MYZ4</accession>
<evidence type="ECO:0000313" key="2">
    <source>
        <dbReference type="EMBL" id="MDH7638212.1"/>
    </source>
</evidence>
<dbReference type="RefSeq" id="WP_281043528.1">
    <property type="nucleotide sequence ID" value="NZ_JARYGZ010000001.1"/>
</dbReference>
<name>A0ABT6MYZ4_9SPHN</name>
<dbReference type="GO" id="GO:0052717">
    <property type="term" value="F:tRNA-specific adenosine-34 deaminase activity"/>
    <property type="evidence" value="ECO:0007669"/>
    <property type="project" value="UniProtKB-EC"/>
</dbReference>
<comment type="caution">
    <text evidence="2">The sequence shown here is derived from an EMBL/GenBank/DDBJ whole genome shotgun (WGS) entry which is preliminary data.</text>
</comment>
<protein>
    <submittedName>
        <fullName evidence="2">Nucleoside deaminase</fullName>
        <ecNumber evidence="2">3.5.4.33</ecNumber>
    </submittedName>
</protein>
<dbReference type="EC" id="3.5.4.33" evidence="2"/>
<organism evidence="2 3">
    <name type="scientific">Sphingomonas oryzagri</name>
    <dbReference type="NCBI Taxonomy" id="3042314"/>
    <lineage>
        <taxon>Bacteria</taxon>
        <taxon>Pseudomonadati</taxon>
        <taxon>Pseudomonadota</taxon>
        <taxon>Alphaproteobacteria</taxon>
        <taxon>Sphingomonadales</taxon>
        <taxon>Sphingomonadaceae</taxon>
        <taxon>Sphingomonas</taxon>
    </lineage>
</organism>
<feature type="domain" description="CMP/dCMP-type deaminase" evidence="1">
    <location>
        <begin position="4"/>
        <end position="128"/>
    </location>
</feature>
<dbReference type="PANTHER" id="PTHR11079:SF162">
    <property type="entry name" value="RIBOFLAVIN BIOSYNTHESIS PROTEIN PYRD, CHLOROPLASTIC"/>
    <property type="match status" value="1"/>
</dbReference>
<proteinExistence type="predicted"/>
<dbReference type="PANTHER" id="PTHR11079">
    <property type="entry name" value="CYTOSINE DEAMINASE FAMILY MEMBER"/>
    <property type="match status" value="1"/>
</dbReference>
<gene>
    <name evidence="2" type="ORF">QGN17_05670</name>
</gene>